<dbReference type="InterPro" id="IPR036291">
    <property type="entry name" value="NAD(P)-bd_dom_sf"/>
</dbReference>
<dbReference type="GO" id="GO:0016491">
    <property type="term" value="F:oxidoreductase activity"/>
    <property type="evidence" value="ECO:0007669"/>
    <property type="project" value="UniProtKB-KW"/>
</dbReference>
<evidence type="ECO:0000313" key="4">
    <source>
        <dbReference type="EMBL" id="MFC4986894.1"/>
    </source>
</evidence>
<evidence type="ECO:0000256" key="1">
    <source>
        <dbReference type="ARBA" id="ARBA00023002"/>
    </source>
</evidence>
<dbReference type="InterPro" id="IPR055170">
    <property type="entry name" value="GFO_IDH_MocA-like_dom"/>
</dbReference>
<dbReference type="SUPFAM" id="SSF55347">
    <property type="entry name" value="Glyceraldehyde-3-phosphate dehydrogenase-like, C-terminal domain"/>
    <property type="match status" value="1"/>
</dbReference>
<keyword evidence="1" id="KW-0560">Oxidoreductase</keyword>
<evidence type="ECO:0000259" key="3">
    <source>
        <dbReference type="Pfam" id="PF22725"/>
    </source>
</evidence>
<dbReference type="EMBL" id="JBHSJG010000012">
    <property type="protein sequence ID" value="MFC4986894.1"/>
    <property type="molecule type" value="Genomic_DNA"/>
</dbReference>
<name>A0ABD5QBD6_9EURY</name>
<dbReference type="Gene3D" id="3.40.50.720">
    <property type="entry name" value="NAD(P)-binding Rossmann-like Domain"/>
    <property type="match status" value="1"/>
</dbReference>
<dbReference type="AlphaFoldDB" id="A0ABD5QBD6"/>
<sequence>MHDRNGLSEPIRWGVIGCGDVLERKSGPSFGQSERSRIQAVVSSDGESAARYAKVHDVSVATDDAEQVMTDPEIDAVYIASPPDTHEEFTVAAAEAGKPVLVEKPMGRSVTEGRGMINACDRAGVELFVAYYRRFHPHVEEIRSLLAEGRIGEPVSASVNYAHPRPNDSGWREMPEISGGGWFVDATSHRVDLLCHLLGAPTEATGVVRCDAGDSHTETAVSLSLAVADGVCCTVTSDFVGAGSTDRFVIRGTAGSIVAETLDSGDFTYEVAGESRSVACNQPETTHGGLLDHVEAVLLDGETNRSTGRDAIQTEAILDKCVRSVYADAIPTTVWDGSFPLTE</sequence>
<dbReference type="Pfam" id="PF22725">
    <property type="entry name" value="GFO_IDH_MocA_C3"/>
    <property type="match status" value="1"/>
</dbReference>
<dbReference type="InterPro" id="IPR050463">
    <property type="entry name" value="Gfo/Idh/MocA_oxidrdct_glycsds"/>
</dbReference>
<accession>A0ABD5QBD6</accession>
<feature type="domain" description="Gfo/Idh/MocA-like oxidoreductase N-terminal" evidence="2">
    <location>
        <begin position="11"/>
        <end position="131"/>
    </location>
</feature>
<organism evidence="4 5">
    <name type="scientific">Saliphagus infecundisoli</name>
    <dbReference type="NCBI Taxonomy" id="1849069"/>
    <lineage>
        <taxon>Archaea</taxon>
        <taxon>Methanobacteriati</taxon>
        <taxon>Methanobacteriota</taxon>
        <taxon>Stenosarchaea group</taxon>
        <taxon>Halobacteria</taxon>
        <taxon>Halobacteriales</taxon>
        <taxon>Natrialbaceae</taxon>
        <taxon>Saliphagus</taxon>
    </lineage>
</organism>
<evidence type="ECO:0000313" key="5">
    <source>
        <dbReference type="Proteomes" id="UP001595925"/>
    </source>
</evidence>
<reference evidence="4 5" key="1">
    <citation type="journal article" date="2019" name="Int. J. Syst. Evol. Microbiol.">
        <title>The Global Catalogue of Microorganisms (GCM) 10K type strain sequencing project: providing services to taxonomists for standard genome sequencing and annotation.</title>
        <authorList>
            <consortium name="The Broad Institute Genomics Platform"/>
            <consortium name="The Broad Institute Genome Sequencing Center for Infectious Disease"/>
            <person name="Wu L."/>
            <person name="Ma J."/>
        </authorList>
    </citation>
    <scope>NUCLEOTIDE SEQUENCE [LARGE SCALE GENOMIC DNA]</scope>
    <source>
        <strain evidence="4 5">CGMCC 1.15824</strain>
    </source>
</reference>
<protein>
    <submittedName>
        <fullName evidence="4">Gfo/Idh/MocA family protein</fullName>
    </submittedName>
</protein>
<keyword evidence="5" id="KW-1185">Reference proteome</keyword>
<dbReference type="Gene3D" id="3.30.360.10">
    <property type="entry name" value="Dihydrodipicolinate Reductase, domain 2"/>
    <property type="match status" value="1"/>
</dbReference>
<dbReference type="PANTHER" id="PTHR43818">
    <property type="entry name" value="BCDNA.GH03377"/>
    <property type="match status" value="1"/>
</dbReference>
<gene>
    <name evidence="4" type="ORF">ACFPFO_03735</name>
</gene>
<dbReference type="Proteomes" id="UP001595925">
    <property type="component" value="Unassembled WGS sequence"/>
</dbReference>
<dbReference type="PANTHER" id="PTHR43818:SF11">
    <property type="entry name" value="BCDNA.GH03377"/>
    <property type="match status" value="1"/>
</dbReference>
<dbReference type="InterPro" id="IPR000683">
    <property type="entry name" value="Gfo/Idh/MocA-like_OxRdtase_N"/>
</dbReference>
<feature type="domain" description="GFO/IDH/MocA-like oxidoreductase" evidence="3">
    <location>
        <begin position="140"/>
        <end position="258"/>
    </location>
</feature>
<evidence type="ECO:0000259" key="2">
    <source>
        <dbReference type="Pfam" id="PF01408"/>
    </source>
</evidence>
<comment type="caution">
    <text evidence="4">The sequence shown here is derived from an EMBL/GenBank/DDBJ whole genome shotgun (WGS) entry which is preliminary data.</text>
</comment>
<dbReference type="RefSeq" id="WP_224829130.1">
    <property type="nucleotide sequence ID" value="NZ_JAIVEF010000015.1"/>
</dbReference>
<dbReference type="SUPFAM" id="SSF51735">
    <property type="entry name" value="NAD(P)-binding Rossmann-fold domains"/>
    <property type="match status" value="1"/>
</dbReference>
<proteinExistence type="predicted"/>
<dbReference type="Pfam" id="PF01408">
    <property type="entry name" value="GFO_IDH_MocA"/>
    <property type="match status" value="1"/>
</dbReference>